<organism evidence="1 2">
    <name type="scientific">Tissierella carlieri</name>
    <dbReference type="NCBI Taxonomy" id="689904"/>
    <lineage>
        <taxon>Bacteria</taxon>
        <taxon>Bacillati</taxon>
        <taxon>Bacillota</taxon>
        <taxon>Tissierellia</taxon>
        <taxon>Tissierellales</taxon>
        <taxon>Tissierellaceae</taxon>
        <taxon>Tissierella</taxon>
    </lineage>
</organism>
<reference evidence="1 2" key="1">
    <citation type="submission" date="2022-06" db="EMBL/GenBank/DDBJ databases">
        <title>Isolation of gut microbiota from human fecal samples.</title>
        <authorList>
            <person name="Pamer E.G."/>
            <person name="Barat B."/>
            <person name="Waligurski E."/>
            <person name="Medina S."/>
            <person name="Paddock L."/>
            <person name="Mostad J."/>
        </authorList>
    </citation>
    <scope>NUCLEOTIDE SEQUENCE [LARGE SCALE GENOMIC DNA]</scope>
    <source>
        <strain evidence="1 2">DFI.7.95</strain>
    </source>
</reference>
<gene>
    <name evidence="1" type="ORF">NE686_18135</name>
</gene>
<evidence type="ECO:0000313" key="1">
    <source>
        <dbReference type="EMBL" id="MCQ4925026.1"/>
    </source>
</evidence>
<protein>
    <submittedName>
        <fullName evidence="1">Uncharacterized protein</fullName>
    </submittedName>
</protein>
<dbReference type="Proteomes" id="UP001524478">
    <property type="component" value="Unassembled WGS sequence"/>
</dbReference>
<sequence>MMEGIVEANFNLLSNLIIEHSCSLKIFNARYDRGMYLILGYDHLIEGIEDLLVGGDMDWDYCSCKLEEHDDLPIVLVLPEEDIIKGLEKIE</sequence>
<accession>A0ABT1SEW7</accession>
<comment type="caution">
    <text evidence="1">The sequence shown here is derived from an EMBL/GenBank/DDBJ whole genome shotgun (WGS) entry which is preliminary data.</text>
</comment>
<keyword evidence="2" id="KW-1185">Reference proteome</keyword>
<dbReference type="EMBL" id="JANGAC010000017">
    <property type="protein sequence ID" value="MCQ4925026.1"/>
    <property type="molecule type" value="Genomic_DNA"/>
</dbReference>
<dbReference type="RefSeq" id="WP_256312618.1">
    <property type="nucleotide sequence ID" value="NZ_JANGAC010000017.1"/>
</dbReference>
<proteinExistence type="predicted"/>
<name>A0ABT1SEW7_9FIRM</name>
<evidence type="ECO:0000313" key="2">
    <source>
        <dbReference type="Proteomes" id="UP001524478"/>
    </source>
</evidence>